<evidence type="ECO:0000256" key="1">
    <source>
        <dbReference type="ARBA" id="ARBA00006484"/>
    </source>
</evidence>
<comment type="similarity">
    <text evidence="1 2">Belongs to the short-chain dehydrogenases/reductases (SDR) family.</text>
</comment>
<evidence type="ECO:0000313" key="4">
    <source>
        <dbReference type="Proteomes" id="UP001595593"/>
    </source>
</evidence>
<dbReference type="SUPFAM" id="SSF51735">
    <property type="entry name" value="NAD(P)-binding Rossmann-fold domains"/>
    <property type="match status" value="1"/>
</dbReference>
<dbReference type="InterPro" id="IPR036291">
    <property type="entry name" value="NAD(P)-bd_dom_sf"/>
</dbReference>
<keyword evidence="4" id="KW-1185">Reference proteome</keyword>
<dbReference type="PRINTS" id="PR00081">
    <property type="entry name" value="GDHRDH"/>
</dbReference>
<organism evidence="3 4">
    <name type="scientific">Teichococcus globiformis</name>
    <dbReference type="NCBI Taxonomy" id="2307229"/>
    <lineage>
        <taxon>Bacteria</taxon>
        <taxon>Pseudomonadati</taxon>
        <taxon>Pseudomonadota</taxon>
        <taxon>Alphaproteobacteria</taxon>
        <taxon>Acetobacterales</taxon>
        <taxon>Roseomonadaceae</taxon>
        <taxon>Roseomonas</taxon>
    </lineage>
</organism>
<dbReference type="PRINTS" id="PR00080">
    <property type="entry name" value="SDRFAMILY"/>
</dbReference>
<evidence type="ECO:0000313" key="3">
    <source>
        <dbReference type="EMBL" id="MFC3127740.1"/>
    </source>
</evidence>
<dbReference type="InterPro" id="IPR002347">
    <property type="entry name" value="SDR_fam"/>
</dbReference>
<sequence length="232" mass="25046">MMLKPQGRVVMLSGATRGIGRALLERLLTAGCIVSAGVRDVSRLPAHPLLSVHRYDAAEVRGAAAWVGEVVAQHGRIDAVVNAAGINTRGTLLGNDDTPFEALWSVNTMGPMRVIRAAWPHLVASGTGRVVNIASLSGKRVRNDNLAYSMSKFAVMALTQEVRRLGQEDGIRASALCPGFVDTDMTAHVTKWPREKMSRPEDIALLAEVLLHLPNTASVAELLVNCRHEDML</sequence>
<protein>
    <submittedName>
        <fullName evidence="3">SDR family NAD(P)-dependent oxidoreductase</fullName>
    </submittedName>
</protein>
<comment type="caution">
    <text evidence="3">The sequence shown here is derived from an EMBL/GenBank/DDBJ whole genome shotgun (WGS) entry which is preliminary data.</text>
</comment>
<reference evidence="4" key="1">
    <citation type="journal article" date="2019" name="Int. J. Syst. Evol. Microbiol.">
        <title>The Global Catalogue of Microorganisms (GCM) 10K type strain sequencing project: providing services to taxonomists for standard genome sequencing and annotation.</title>
        <authorList>
            <consortium name="The Broad Institute Genomics Platform"/>
            <consortium name="The Broad Institute Genome Sequencing Center for Infectious Disease"/>
            <person name="Wu L."/>
            <person name="Ma J."/>
        </authorList>
    </citation>
    <scope>NUCLEOTIDE SEQUENCE [LARGE SCALE GENOMIC DNA]</scope>
    <source>
        <strain evidence="4">KCTC 52094</strain>
    </source>
</reference>
<dbReference type="EMBL" id="JBHRTN010000029">
    <property type="protein sequence ID" value="MFC3127740.1"/>
    <property type="molecule type" value="Genomic_DNA"/>
</dbReference>
<dbReference type="Proteomes" id="UP001595593">
    <property type="component" value="Unassembled WGS sequence"/>
</dbReference>
<dbReference type="PROSITE" id="PS00061">
    <property type="entry name" value="ADH_SHORT"/>
    <property type="match status" value="1"/>
</dbReference>
<dbReference type="Pfam" id="PF00106">
    <property type="entry name" value="adh_short"/>
    <property type="match status" value="1"/>
</dbReference>
<dbReference type="Gene3D" id="3.40.50.720">
    <property type="entry name" value="NAD(P)-binding Rossmann-like Domain"/>
    <property type="match status" value="1"/>
</dbReference>
<dbReference type="PANTHER" id="PTHR42760">
    <property type="entry name" value="SHORT-CHAIN DEHYDROGENASES/REDUCTASES FAMILY MEMBER"/>
    <property type="match status" value="1"/>
</dbReference>
<evidence type="ECO:0000256" key="2">
    <source>
        <dbReference type="RuleBase" id="RU000363"/>
    </source>
</evidence>
<gene>
    <name evidence="3" type="ORF">ACFOD4_21965</name>
</gene>
<name>A0ABV7G5E6_9PROT</name>
<dbReference type="InterPro" id="IPR020904">
    <property type="entry name" value="Sc_DH/Rdtase_CS"/>
</dbReference>
<accession>A0ABV7G5E6</accession>
<proteinExistence type="inferred from homology"/>